<dbReference type="PANTHER" id="PTHR12751">
    <property type="entry name" value="PHOSPHATASE AND ACTIN REGULATOR PHACTR"/>
    <property type="match status" value="1"/>
</dbReference>
<name>A0A4Z2DJ60_SCHJA</name>
<sequence>MGSVNTHFMNAIQSNQSSEQDSMIVDVDMKTDNSLTPSNESIVYTKFWNRLFKKSKSLDCEPSQLDSHITNIQHNKPEVKQDNLQSNISYQRTSNHITSLDRPIKIRPVSIDTSEIKNNPHRYERKHLVDYGHHQFQITSLPTRKQRLLRNHNQYHHNTLTNNNNNDSDTTTTTTTVTNHISSSYNSSLPTTIQSMPETESLYSHVNNKRTLSKSDLTKCNLSKRESKSQNHLHFDESPKMRYVRKIHAFGSVPDLTKRPIRSALKGSRNNSAHRLVQEREQVTMSPNPLNSESFSLTPPTPVEMRHLIHYHASDIPNTTMNIKPVTKMDIQKSDDSDWLINKFDLTNQNRRTSYGLKIEYSQYSPELKRSRESNRRNLEFLLKSENNKESSNDTDYHDDINKAVRNVELEPVNRIEISRDYENINNNHNGMIANDDNEEELEHDNTNNELNIERSVPLTPRFHSKLLRRDSIECYLDANKSHSLHHHYDNYTESMRNVDDHDEISKNAIDFHGKSSEIIHVVVEEEEEVDDDADHQIEETSASVSNSIRDDYSPKPLITEVLSPALCASGYGPVGNLLTRWLPQRNFCELLVRSNESSDTSEESKWYRRKELLKELARTVSLPVYILYVCISNNYAEVMTDEMFMLRFSEFVEVQELEPCDRSADKPWIRLTSKDKALIRRELNDYKMAEMDVHQDSRQFTRFHPP</sequence>
<dbReference type="STRING" id="6182.A0A4Z2DJ60"/>
<dbReference type="GO" id="GO:0003779">
    <property type="term" value="F:actin binding"/>
    <property type="evidence" value="ECO:0007669"/>
    <property type="project" value="TreeGrafter"/>
</dbReference>
<accession>A0A4Z2DJ60</accession>
<evidence type="ECO:0000313" key="2">
    <source>
        <dbReference type="EMBL" id="TNN16515.1"/>
    </source>
</evidence>
<evidence type="ECO:0000256" key="1">
    <source>
        <dbReference type="SAM" id="MobiDB-lite"/>
    </source>
</evidence>
<dbReference type="PANTHER" id="PTHR12751:SF18">
    <property type="entry name" value="PHOSPHATASE AND ACTIN REGULATOR 1"/>
    <property type="match status" value="1"/>
</dbReference>
<comment type="caution">
    <text evidence="2">The sequence shown here is derived from an EMBL/GenBank/DDBJ whole genome shotgun (WGS) entry which is preliminary data.</text>
</comment>
<evidence type="ECO:0000313" key="3">
    <source>
        <dbReference type="Proteomes" id="UP000311919"/>
    </source>
</evidence>
<dbReference type="EMBL" id="SKCS01000111">
    <property type="protein sequence ID" value="TNN16515.1"/>
    <property type="molecule type" value="Genomic_DNA"/>
</dbReference>
<dbReference type="Proteomes" id="UP000311919">
    <property type="component" value="Unassembled WGS sequence"/>
</dbReference>
<dbReference type="AlphaFoldDB" id="A0A4Z2DJ60"/>
<feature type="region of interest" description="Disordered" evidence="1">
    <location>
        <begin position="1"/>
        <end position="20"/>
    </location>
</feature>
<dbReference type="OrthoDB" id="5563016at2759"/>
<reference evidence="2 3" key="1">
    <citation type="submission" date="2019-03" db="EMBL/GenBank/DDBJ databases">
        <title>An improved genome assembly of the fluke Schistosoma japonicum.</title>
        <authorList>
            <person name="Hu W."/>
            <person name="Luo F."/>
            <person name="Yin M."/>
            <person name="Mo X."/>
            <person name="Sun C."/>
            <person name="Wu Q."/>
            <person name="Zhu B."/>
            <person name="Xiang M."/>
            <person name="Wang J."/>
            <person name="Wang Y."/>
            <person name="Zhang T."/>
            <person name="Xu B."/>
            <person name="Zheng H."/>
            <person name="Feng Z."/>
        </authorList>
    </citation>
    <scope>NUCLEOTIDE SEQUENCE [LARGE SCALE GENOMIC DNA]</scope>
    <source>
        <strain evidence="2">HuSjv2</strain>
        <tissue evidence="2">Worms</tissue>
    </source>
</reference>
<organism evidence="2 3">
    <name type="scientific">Schistosoma japonicum</name>
    <name type="common">Blood fluke</name>
    <dbReference type="NCBI Taxonomy" id="6182"/>
    <lineage>
        <taxon>Eukaryota</taxon>
        <taxon>Metazoa</taxon>
        <taxon>Spiralia</taxon>
        <taxon>Lophotrochozoa</taxon>
        <taxon>Platyhelminthes</taxon>
        <taxon>Trematoda</taxon>
        <taxon>Digenea</taxon>
        <taxon>Strigeidida</taxon>
        <taxon>Schistosomatoidea</taxon>
        <taxon>Schistosomatidae</taxon>
        <taxon>Schistosoma</taxon>
    </lineage>
</organism>
<gene>
    <name evidence="2" type="ORF">EWB00_000371</name>
</gene>
<protein>
    <submittedName>
        <fullName evidence="2">Phosphatase and actin regulator 2</fullName>
    </submittedName>
</protein>
<keyword evidence="3" id="KW-1185">Reference proteome</keyword>
<proteinExistence type="predicted"/>
<dbReference type="GO" id="GO:0030036">
    <property type="term" value="P:actin cytoskeleton organization"/>
    <property type="evidence" value="ECO:0007669"/>
    <property type="project" value="TreeGrafter"/>
</dbReference>